<evidence type="ECO:0000313" key="5">
    <source>
        <dbReference type="EMBL" id="EMD36523.1"/>
    </source>
</evidence>
<evidence type="ECO:0000256" key="1">
    <source>
        <dbReference type="ARBA" id="ARBA00005234"/>
    </source>
</evidence>
<dbReference type="Gene3D" id="3.40.395.10">
    <property type="entry name" value="Adenoviral Proteinase, Chain A"/>
    <property type="match status" value="1"/>
</dbReference>
<dbReference type="GO" id="GO:0006508">
    <property type="term" value="P:proteolysis"/>
    <property type="evidence" value="ECO:0007669"/>
    <property type="project" value="UniProtKB-KW"/>
</dbReference>
<dbReference type="HOGENOM" id="CLU_048312_0_0_1"/>
<dbReference type="GO" id="GO:0008234">
    <property type="term" value="F:cysteine-type peptidase activity"/>
    <property type="evidence" value="ECO:0007669"/>
    <property type="project" value="InterPro"/>
</dbReference>
<dbReference type="AlphaFoldDB" id="M2QHL3"/>
<evidence type="ECO:0000256" key="3">
    <source>
        <dbReference type="ARBA" id="ARBA00022801"/>
    </source>
</evidence>
<protein>
    <recommendedName>
        <fullName evidence="4">Ubiquitin-like protease family profile domain-containing protein</fullName>
    </recommendedName>
</protein>
<keyword evidence="3" id="KW-0378">Hydrolase</keyword>
<organism evidence="5 6">
    <name type="scientific">Ceriporiopsis subvermispora (strain B)</name>
    <name type="common">White-rot fungus</name>
    <name type="synonym">Gelatoporia subvermispora</name>
    <dbReference type="NCBI Taxonomy" id="914234"/>
    <lineage>
        <taxon>Eukaryota</taxon>
        <taxon>Fungi</taxon>
        <taxon>Dikarya</taxon>
        <taxon>Basidiomycota</taxon>
        <taxon>Agaricomycotina</taxon>
        <taxon>Agaricomycetes</taxon>
        <taxon>Polyporales</taxon>
        <taxon>Gelatoporiaceae</taxon>
        <taxon>Gelatoporia</taxon>
    </lineage>
</organism>
<dbReference type="PROSITE" id="PS50600">
    <property type="entry name" value="ULP_PROTEASE"/>
    <property type="match status" value="1"/>
</dbReference>
<reference evidence="5 6" key="1">
    <citation type="journal article" date="2012" name="Proc. Natl. Acad. Sci. U.S.A.">
        <title>Comparative genomics of Ceriporiopsis subvermispora and Phanerochaete chrysosporium provide insight into selective ligninolysis.</title>
        <authorList>
            <person name="Fernandez-Fueyo E."/>
            <person name="Ruiz-Duenas F.J."/>
            <person name="Ferreira P."/>
            <person name="Floudas D."/>
            <person name="Hibbett D.S."/>
            <person name="Canessa P."/>
            <person name="Larrondo L.F."/>
            <person name="James T.Y."/>
            <person name="Seelenfreund D."/>
            <person name="Lobos S."/>
            <person name="Polanco R."/>
            <person name="Tello M."/>
            <person name="Honda Y."/>
            <person name="Watanabe T."/>
            <person name="Watanabe T."/>
            <person name="Ryu J.S."/>
            <person name="Kubicek C.P."/>
            <person name="Schmoll M."/>
            <person name="Gaskell J."/>
            <person name="Hammel K.E."/>
            <person name="St John F.J."/>
            <person name="Vanden Wymelenberg A."/>
            <person name="Sabat G."/>
            <person name="Splinter BonDurant S."/>
            <person name="Syed K."/>
            <person name="Yadav J.S."/>
            <person name="Doddapaneni H."/>
            <person name="Subramanian V."/>
            <person name="Lavin J.L."/>
            <person name="Oguiza J.A."/>
            <person name="Perez G."/>
            <person name="Pisabarro A.G."/>
            <person name="Ramirez L."/>
            <person name="Santoyo F."/>
            <person name="Master E."/>
            <person name="Coutinho P.M."/>
            <person name="Henrissat B."/>
            <person name="Lombard V."/>
            <person name="Magnuson J.K."/>
            <person name="Kuees U."/>
            <person name="Hori C."/>
            <person name="Igarashi K."/>
            <person name="Samejima M."/>
            <person name="Held B.W."/>
            <person name="Barry K.W."/>
            <person name="LaButti K.M."/>
            <person name="Lapidus A."/>
            <person name="Lindquist E.A."/>
            <person name="Lucas S.M."/>
            <person name="Riley R."/>
            <person name="Salamov A.A."/>
            <person name="Hoffmeister D."/>
            <person name="Schwenk D."/>
            <person name="Hadar Y."/>
            <person name="Yarden O."/>
            <person name="de Vries R.P."/>
            <person name="Wiebenga A."/>
            <person name="Stenlid J."/>
            <person name="Eastwood D."/>
            <person name="Grigoriev I.V."/>
            <person name="Berka R.M."/>
            <person name="Blanchette R.A."/>
            <person name="Kersten P."/>
            <person name="Martinez A.T."/>
            <person name="Vicuna R."/>
            <person name="Cullen D."/>
        </authorList>
    </citation>
    <scope>NUCLEOTIDE SEQUENCE [LARGE SCALE GENOMIC DNA]</scope>
    <source>
        <strain evidence="5 6">B</strain>
    </source>
</reference>
<keyword evidence="6" id="KW-1185">Reference proteome</keyword>
<dbReference type="Proteomes" id="UP000016930">
    <property type="component" value="Unassembled WGS sequence"/>
</dbReference>
<feature type="domain" description="Ubiquitin-like protease family profile" evidence="4">
    <location>
        <begin position="198"/>
        <end position="324"/>
    </location>
</feature>
<dbReference type="Pfam" id="PF02902">
    <property type="entry name" value="Peptidase_C48"/>
    <property type="match status" value="1"/>
</dbReference>
<name>M2QHL3_CERS8</name>
<dbReference type="InterPro" id="IPR003653">
    <property type="entry name" value="Peptidase_C48_C"/>
</dbReference>
<dbReference type="OrthoDB" id="2981328at2759"/>
<proteinExistence type="inferred from homology"/>
<dbReference type="EMBL" id="KB445798">
    <property type="protein sequence ID" value="EMD36523.1"/>
    <property type="molecule type" value="Genomic_DNA"/>
</dbReference>
<evidence type="ECO:0000313" key="6">
    <source>
        <dbReference type="Proteomes" id="UP000016930"/>
    </source>
</evidence>
<comment type="similarity">
    <text evidence="1">Belongs to the peptidase C48 family.</text>
</comment>
<dbReference type="SUPFAM" id="SSF54001">
    <property type="entry name" value="Cysteine proteinases"/>
    <property type="match status" value="1"/>
</dbReference>
<accession>M2QHL3</accession>
<evidence type="ECO:0000256" key="2">
    <source>
        <dbReference type="ARBA" id="ARBA00022670"/>
    </source>
</evidence>
<dbReference type="InterPro" id="IPR038765">
    <property type="entry name" value="Papain-like_cys_pep_sf"/>
</dbReference>
<evidence type="ECO:0000259" key="4">
    <source>
        <dbReference type="PROSITE" id="PS50600"/>
    </source>
</evidence>
<keyword evidence="2" id="KW-0645">Protease</keyword>
<dbReference type="GO" id="GO:0019783">
    <property type="term" value="F:ubiquitin-like protein peptidase activity"/>
    <property type="evidence" value="ECO:0007669"/>
    <property type="project" value="UniProtKB-ARBA"/>
</dbReference>
<sequence length="324" mass="36226">MQPQLVGFKAQDWIGCGKDFKTAPDFVREAFNAQLLIPQPLEAILLPGSSASIRTLLSTKLPTIHDALNRSTSLALQQFFSRGGPPVPAPLDYLRTLPIPSQELVKSLIDVAGMEWIDGKQSIMYSHTDVSEEVFLLWVLTFWQRVHLLQGDLLAWTEADQWLAPRLSDSLELGIAANNARKLLLVIPWSSKLSTLPGAVNIYELSTFFSRDWLECSHINLILELIKQRLCDNHPDAQKHYIANVYFSAILCSSFATAPDDKNVPPIPSWIDKIGRKLASGELQTAAFVFNRHNTHWVSVVVDFIQGRILFGDSMKGGLPLELL</sequence>
<gene>
    <name evidence="5" type="ORF">CERSUDRAFT_95818</name>
</gene>